<keyword evidence="2 5" id="KW-0812">Transmembrane</keyword>
<feature type="transmembrane region" description="Helical" evidence="5">
    <location>
        <begin position="138"/>
        <end position="161"/>
    </location>
</feature>
<evidence type="ECO:0000256" key="5">
    <source>
        <dbReference type="RuleBase" id="RU361157"/>
    </source>
</evidence>
<evidence type="ECO:0000259" key="6">
    <source>
        <dbReference type="PROSITE" id="PS51012"/>
    </source>
</evidence>
<proteinExistence type="inferred from homology"/>
<dbReference type="PANTHER" id="PTHR43229:SF2">
    <property type="entry name" value="NODULATION PROTEIN J"/>
    <property type="match status" value="1"/>
</dbReference>
<feature type="domain" description="ABC transmembrane type-2" evidence="6">
    <location>
        <begin position="23"/>
        <end position="249"/>
    </location>
</feature>
<keyword evidence="4 5" id="KW-0472">Membrane</keyword>
<dbReference type="InterPro" id="IPR000412">
    <property type="entry name" value="ABC_2_transport"/>
</dbReference>
<feature type="transmembrane region" description="Helical" evidence="5">
    <location>
        <begin position="21"/>
        <end position="44"/>
    </location>
</feature>
<dbReference type="InterPro" id="IPR047817">
    <property type="entry name" value="ABC2_TM_bact-type"/>
</dbReference>
<comment type="similarity">
    <text evidence="5">Belongs to the ABC-2 integral membrane protein family.</text>
</comment>
<evidence type="ECO:0000256" key="1">
    <source>
        <dbReference type="ARBA" id="ARBA00004141"/>
    </source>
</evidence>
<evidence type="ECO:0000313" key="7">
    <source>
        <dbReference type="EMBL" id="MBP1047791.1"/>
    </source>
</evidence>
<dbReference type="Pfam" id="PF01061">
    <property type="entry name" value="ABC2_membrane"/>
    <property type="match status" value="1"/>
</dbReference>
<dbReference type="InterPro" id="IPR051784">
    <property type="entry name" value="Nod_factor_ABC_transporter"/>
</dbReference>
<keyword evidence="8" id="KW-1185">Reference proteome</keyword>
<comment type="subcellular location">
    <subcellularLocation>
        <location evidence="5">Cell membrane</location>
        <topology evidence="5">Multi-pass membrane protein</topology>
    </subcellularLocation>
    <subcellularLocation>
        <location evidence="1">Membrane</location>
        <topology evidence="1">Multi-pass membrane protein</topology>
    </subcellularLocation>
</comment>
<keyword evidence="5" id="KW-0813">Transport</keyword>
<dbReference type="PROSITE" id="PS51012">
    <property type="entry name" value="ABC_TM2"/>
    <property type="match status" value="1"/>
</dbReference>
<dbReference type="RefSeq" id="WP_209558569.1">
    <property type="nucleotide sequence ID" value="NZ_JAEDXU010000009.1"/>
</dbReference>
<gene>
    <name evidence="7" type="ORF">I6N96_15990</name>
</gene>
<dbReference type="EMBL" id="JAEDXU010000009">
    <property type="protein sequence ID" value="MBP1047791.1"/>
    <property type="molecule type" value="Genomic_DNA"/>
</dbReference>
<organism evidence="7 8">
    <name type="scientific">Enterococcus larvae</name>
    <dbReference type="NCBI Taxonomy" id="2794352"/>
    <lineage>
        <taxon>Bacteria</taxon>
        <taxon>Bacillati</taxon>
        <taxon>Bacillota</taxon>
        <taxon>Bacilli</taxon>
        <taxon>Lactobacillales</taxon>
        <taxon>Enterococcaceae</taxon>
        <taxon>Enterococcus</taxon>
    </lineage>
</organism>
<feature type="transmembrane region" description="Helical" evidence="5">
    <location>
        <begin position="224"/>
        <end position="247"/>
    </location>
</feature>
<evidence type="ECO:0000256" key="4">
    <source>
        <dbReference type="ARBA" id="ARBA00023136"/>
    </source>
</evidence>
<protein>
    <recommendedName>
        <fullName evidence="5">Transport permease protein</fullName>
    </recommendedName>
</protein>
<keyword evidence="3 5" id="KW-1133">Transmembrane helix</keyword>
<dbReference type="PANTHER" id="PTHR43229">
    <property type="entry name" value="NODULATION PROTEIN J"/>
    <property type="match status" value="1"/>
</dbReference>
<accession>A0ABS4CMF9</accession>
<keyword evidence="5" id="KW-1003">Cell membrane</keyword>
<evidence type="ECO:0000256" key="3">
    <source>
        <dbReference type="ARBA" id="ARBA00022989"/>
    </source>
</evidence>
<feature type="transmembrane region" description="Helical" evidence="5">
    <location>
        <begin position="168"/>
        <end position="186"/>
    </location>
</feature>
<dbReference type="Proteomes" id="UP000673375">
    <property type="component" value="Unassembled WGS sequence"/>
</dbReference>
<dbReference type="InterPro" id="IPR013525">
    <property type="entry name" value="ABC2_TM"/>
</dbReference>
<comment type="caution">
    <text evidence="7">The sequence shown here is derived from an EMBL/GenBank/DDBJ whole genome shotgun (WGS) entry which is preliminary data.</text>
</comment>
<evidence type="ECO:0000256" key="2">
    <source>
        <dbReference type="ARBA" id="ARBA00022692"/>
    </source>
</evidence>
<name>A0ABS4CMF9_9ENTE</name>
<evidence type="ECO:0000313" key="8">
    <source>
        <dbReference type="Proteomes" id="UP000673375"/>
    </source>
</evidence>
<dbReference type="PIRSF" id="PIRSF006648">
    <property type="entry name" value="DrrB"/>
    <property type="match status" value="1"/>
</dbReference>
<feature type="transmembrane region" description="Helical" evidence="5">
    <location>
        <begin position="99"/>
        <end position="126"/>
    </location>
</feature>
<sequence length="252" mass="28329">MTILQDSWFLTGRMMKHMTRSVDTIISVVVMPIMVMLAFVYIFGGAMSIPQESYKGFILPAILLFTIASGVGYTAFRLNDDVKNGVFDRFNSMPISRVAVLNGHVFTSVLFNFISTIFVLLVGILIGFRPQADLLEWLAVIVLILLTNYALSWIAVFFGLIAKSNESASVFSYLLLGLLFISSGFVPTETLPKVLRGFADHQPMTSIINSLRMLLTDGTFSQEFIIALIWLIGITVIFQYLALRFYYKKMLK</sequence>
<reference evidence="7 8" key="1">
    <citation type="submission" date="2020-12" db="EMBL/GenBank/DDBJ databases">
        <title>Vagococcus allomyrinae sp. nov. and Enterococcus lavae sp. nov., isolated from the larvae of Allomyrina dichotoma.</title>
        <authorList>
            <person name="Lee S.D."/>
        </authorList>
    </citation>
    <scope>NUCLEOTIDE SEQUENCE [LARGE SCALE GENOMIC DNA]</scope>
    <source>
        <strain evidence="7 8">BWM-S5</strain>
    </source>
</reference>
<feature type="transmembrane region" description="Helical" evidence="5">
    <location>
        <begin position="56"/>
        <end position="78"/>
    </location>
</feature>